<evidence type="ECO:0000313" key="6">
    <source>
        <dbReference type="Proteomes" id="UP000196102"/>
    </source>
</evidence>
<dbReference type="GO" id="GO:0004222">
    <property type="term" value="F:metalloendopeptidase activity"/>
    <property type="evidence" value="ECO:0007669"/>
    <property type="project" value="TreeGrafter"/>
</dbReference>
<gene>
    <name evidence="5" type="ORF">A9Q93_08525</name>
</gene>
<dbReference type="AlphaFoldDB" id="A0A1Z8AVA0"/>
<keyword evidence="2" id="KW-0175">Coiled coil</keyword>
<feature type="chain" id="PRO_5012464715" evidence="3">
    <location>
        <begin position="21"/>
        <end position="401"/>
    </location>
</feature>
<keyword evidence="1 3" id="KW-0732">Signal</keyword>
<dbReference type="InterPro" id="IPR050570">
    <property type="entry name" value="Cell_wall_metabolism_enzyme"/>
</dbReference>
<dbReference type="Proteomes" id="UP000196102">
    <property type="component" value="Unassembled WGS sequence"/>
</dbReference>
<protein>
    <submittedName>
        <fullName evidence="5">Peptidase M23</fullName>
    </submittedName>
</protein>
<dbReference type="InterPro" id="IPR016047">
    <property type="entry name" value="M23ase_b-sheet_dom"/>
</dbReference>
<organism evidence="5 6">
    <name type="scientific">Nonlabens dokdonensis</name>
    <dbReference type="NCBI Taxonomy" id="328515"/>
    <lineage>
        <taxon>Bacteria</taxon>
        <taxon>Pseudomonadati</taxon>
        <taxon>Bacteroidota</taxon>
        <taxon>Flavobacteriia</taxon>
        <taxon>Flavobacteriales</taxon>
        <taxon>Flavobacteriaceae</taxon>
        <taxon>Nonlabens</taxon>
    </lineage>
</organism>
<dbReference type="SUPFAM" id="SSF51261">
    <property type="entry name" value="Duplicated hybrid motif"/>
    <property type="match status" value="1"/>
</dbReference>
<evidence type="ECO:0000256" key="3">
    <source>
        <dbReference type="SAM" id="SignalP"/>
    </source>
</evidence>
<comment type="caution">
    <text evidence="5">The sequence shown here is derived from an EMBL/GenBank/DDBJ whole genome shotgun (WGS) entry which is preliminary data.</text>
</comment>
<dbReference type="InterPro" id="IPR011055">
    <property type="entry name" value="Dup_hybrid_motif"/>
</dbReference>
<feature type="coiled-coil region" evidence="2">
    <location>
        <begin position="17"/>
        <end position="114"/>
    </location>
</feature>
<sequence>MKKHCLLFIVFVLCFAFAKAQTSKAALERRKAEIQKEINQFDRLLKSVRKEEKTMVLLVETIDKKIARTQEIINITNKQANNLTRNIKANTAQIKKLQEEIKSLKAEYAEMIVKAYKSQNDQSRLMFLLSSENFLQAYKRVQYLQSYANYRKKQAEEITVKSDALSEKNKLLAQEKEEKNKVIALNKKQRAALKDDKIEQENLLAVVRANEKEYAADIKEKAKERNKIDRELRALIAADIKASNKGKTGAVANKFFLTPEAKILANNFKSNKGKLPWPVEEGFVSRRYGRQPHPVVRSLTIESNGIRLQSPAGAKVRAVFEGEVIRITKSRYGILAVHIRHGNYTSIYDNLKIVSVEKGDKVNTKDIIGEIFTSNSGETELKFVLMQDTETVDPASWIARK</sequence>
<proteinExistence type="predicted"/>
<name>A0A1Z8AVA0_9FLAO</name>
<evidence type="ECO:0000256" key="1">
    <source>
        <dbReference type="ARBA" id="ARBA00022729"/>
    </source>
</evidence>
<dbReference type="Pfam" id="PF01551">
    <property type="entry name" value="Peptidase_M23"/>
    <property type="match status" value="1"/>
</dbReference>
<dbReference type="Gene3D" id="6.10.250.3150">
    <property type="match status" value="1"/>
</dbReference>
<dbReference type="PANTHER" id="PTHR21666">
    <property type="entry name" value="PEPTIDASE-RELATED"/>
    <property type="match status" value="1"/>
</dbReference>
<evidence type="ECO:0000259" key="4">
    <source>
        <dbReference type="Pfam" id="PF01551"/>
    </source>
</evidence>
<feature type="domain" description="M23ase beta-sheet core" evidence="4">
    <location>
        <begin position="303"/>
        <end position="394"/>
    </location>
</feature>
<dbReference type="EMBL" id="MAAX01000128">
    <property type="protein sequence ID" value="OUS14241.1"/>
    <property type="molecule type" value="Genomic_DNA"/>
</dbReference>
<feature type="signal peptide" evidence="3">
    <location>
        <begin position="1"/>
        <end position="20"/>
    </location>
</feature>
<accession>A0A1Z8AVA0</accession>
<evidence type="ECO:0000256" key="2">
    <source>
        <dbReference type="SAM" id="Coils"/>
    </source>
</evidence>
<reference evidence="6" key="1">
    <citation type="journal article" date="2017" name="Proc. Natl. Acad. Sci. U.S.A.">
        <title>Simulation of Deepwater Horizon oil plume reveals substrate specialization within a complex community of hydrocarbon-degraders.</title>
        <authorList>
            <person name="Hu P."/>
            <person name="Dubinsky E.A."/>
            <person name="Probst A.J."/>
            <person name="Wang J."/>
            <person name="Sieber C.M.K."/>
            <person name="Tom L.M."/>
            <person name="Gardinali P."/>
            <person name="Banfield J.F."/>
            <person name="Atlas R.M."/>
            <person name="Andersen G.L."/>
        </authorList>
    </citation>
    <scope>NUCLEOTIDE SEQUENCE [LARGE SCALE GENOMIC DNA]</scope>
</reference>
<dbReference type="RefSeq" id="WP_303686996.1">
    <property type="nucleotide sequence ID" value="NZ_CAJXYO010000002.1"/>
</dbReference>
<dbReference type="CDD" id="cd12797">
    <property type="entry name" value="M23_peptidase"/>
    <property type="match status" value="1"/>
</dbReference>
<dbReference type="PANTHER" id="PTHR21666:SF289">
    <property type="entry name" value="L-ALA--D-GLU ENDOPEPTIDASE"/>
    <property type="match status" value="1"/>
</dbReference>
<dbReference type="Gene3D" id="2.70.70.10">
    <property type="entry name" value="Glucose Permease (Domain IIA)"/>
    <property type="match status" value="1"/>
</dbReference>
<evidence type="ECO:0000313" key="5">
    <source>
        <dbReference type="EMBL" id="OUS14241.1"/>
    </source>
</evidence>